<reference evidence="2" key="1">
    <citation type="submission" date="2018-05" db="EMBL/GenBank/DDBJ databases">
        <authorList>
            <person name="Cea G.-C."/>
            <person name="William W."/>
        </authorList>
    </citation>
    <scope>NUCLEOTIDE SEQUENCE [LARGE SCALE GENOMIC DNA]</scope>
    <source>
        <strain evidence="2">DB21MT 5</strain>
    </source>
</reference>
<keyword evidence="2" id="KW-1185">Reference proteome</keyword>
<evidence type="ECO:0008006" key="3">
    <source>
        <dbReference type="Google" id="ProtNLM"/>
    </source>
</evidence>
<sequence>MSSIAIQLASPYCTKKKYAEATGQSMGAINQAVTSGKLPIMPKDSEKGAVLINLVALFKKADAQKFV</sequence>
<gene>
    <name evidence="1" type="ORF">MORIYA_1370</name>
</gene>
<evidence type="ECO:0000313" key="1">
    <source>
        <dbReference type="EMBL" id="SQD77848.1"/>
    </source>
</evidence>
<proteinExistence type="predicted"/>
<dbReference type="Gene3D" id="6.10.200.10">
    <property type="entry name" value="Regulatory phage protein Cox"/>
    <property type="match status" value="1"/>
</dbReference>
<dbReference type="AlphaFoldDB" id="A0A330LPR9"/>
<dbReference type="OrthoDB" id="5879468at2"/>
<dbReference type="EMBL" id="LS483250">
    <property type="protein sequence ID" value="SQD77848.1"/>
    <property type="molecule type" value="Genomic_DNA"/>
</dbReference>
<dbReference type="RefSeq" id="WP_112713660.1">
    <property type="nucleotide sequence ID" value="NZ_LS483250.1"/>
</dbReference>
<accession>A0A330LPR9</accession>
<name>A0A330LPR9_9GAMM</name>
<dbReference type="Proteomes" id="UP000250163">
    <property type="component" value="Chromosome MORIYA"/>
</dbReference>
<dbReference type="KEGG" id="mya:MORIYA_1370"/>
<protein>
    <recommendedName>
        <fullName evidence="3">DNA-binding protein</fullName>
    </recommendedName>
</protein>
<evidence type="ECO:0000313" key="2">
    <source>
        <dbReference type="Proteomes" id="UP000250163"/>
    </source>
</evidence>
<organism evidence="1 2">
    <name type="scientific">Moritella yayanosii</name>
    <dbReference type="NCBI Taxonomy" id="69539"/>
    <lineage>
        <taxon>Bacteria</taxon>
        <taxon>Pseudomonadati</taxon>
        <taxon>Pseudomonadota</taxon>
        <taxon>Gammaproteobacteria</taxon>
        <taxon>Alteromonadales</taxon>
        <taxon>Moritellaceae</taxon>
        <taxon>Moritella</taxon>
    </lineage>
</organism>
<dbReference type="InterPro" id="IPR038147">
    <property type="entry name" value="Cox_sf"/>
</dbReference>